<accession>A0A402C4E5</accession>
<reference evidence="2 3" key="1">
    <citation type="submission" date="2018-11" db="EMBL/GenBank/DDBJ databases">
        <title>Microbial catabolism of amino acid.</title>
        <authorList>
            <person name="Hibi M."/>
            <person name="Ogawa J."/>
        </authorList>
    </citation>
    <scope>NUCLEOTIDE SEQUENCE [LARGE SCALE GENOMIC DNA]</scope>
    <source>
        <strain evidence="2 3">C31-06</strain>
    </source>
</reference>
<evidence type="ECO:0000313" key="3">
    <source>
        <dbReference type="Proteomes" id="UP000287519"/>
    </source>
</evidence>
<dbReference type="Proteomes" id="UP000287519">
    <property type="component" value="Unassembled WGS sequence"/>
</dbReference>
<organism evidence="2 3">
    <name type="scientific">Rhodococcus wratislaviensis</name>
    <name type="common">Tsukamurella wratislaviensis</name>
    <dbReference type="NCBI Taxonomy" id="44752"/>
    <lineage>
        <taxon>Bacteria</taxon>
        <taxon>Bacillati</taxon>
        <taxon>Actinomycetota</taxon>
        <taxon>Actinomycetes</taxon>
        <taxon>Mycobacteriales</taxon>
        <taxon>Nocardiaceae</taxon>
        <taxon>Rhodococcus</taxon>
    </lineage>
</organism>
<proteinExistence type="predicted"/>
<feature type="region of interest" description="Disordered" evidence="1">
    <location>
        <begin position="1"/>
        <end position="36"/>
    </location>
</feature>
<protein>
    <submittedName>
        <fullName evidence="2">Uncharacterized protein</fullName>
    </submittedName>
</protein>
<dbReference type="AlphaFoldDB" id="A0A402C4E5"/>
<feature type="region of interest" description="Disordered" evidence="1">
    <location>
        <begin position="62"/>
        <end position="83"/>
    </location>
</feature>
<evidence type="ECO:0000313" key="2">
    <source>
        <dbReference type="EMBL" id="GCE38466.1"/>
    </source>
</evidence>
<gene>
    <name evidence="2" type="ORF">Rhow_001990</name>
</gene>
<dbReference type="EMBL" id="BHYM01000020">
    <property type="protein sequence ID" value="GCE38466.1"/>
    <property type="molecule type" value="Genomic_DNA"/>
</dbReference>
<name>A0A402C4E5_RHOWR</name>
<comment type="caution">
    <text evidence="2">The sequence shown here is derived from an EMBL/GenBank/DDBJ whole genome shotgun (WGS) entry which is preliminary data.</text>
</comment>
<keyword evidence="3" id="KW-1185">Reference proteome</keyword>
<sequence>MGATSRVVAPGSSSEASRPSARHALNRTGRGDNSEWTGIACAQTCGQIDGWDKSDKFIIVVSHDEPGTSTAVEGPPTSSRKDP</sequence>
<evidence type="ECO:0000256" key="1">
    <source>
        <dbReference type="SAM" id="MobiDB-lite"/>
    </source>
</evidence>